<dbReference type="AlphaFoldDB" id="A0A645IGE0"/>
<proteinExistence type="predicted"/>
<comment type="caution">
    <text evidence="1">The sequence shown here is derived from an EMBL/GenBank/DDBJ whole genome shotgun (WGS) entry which is preliminary data.</text>
</comment>
<gene>
    <name evidence="1" type="ORF">SDC9_197536</name>
</gene>
<sequence>MSGNVCNLNESGGAIPYEDQGGDECFILDGQGVSGLARHDPQGWKKARGLWHGSSAHQGFEELRSPVADLLSSHVNCGYRDLRDFAQQIVIGAAQQRYLLRDMQSSQMRRINDLPATISVPSEDSCGFREIG</sequence>
<name>A0A645IGE0_9ZZZZ</name>
<protein>
    <submittedName>
        <fullName evidence="1">Uncharacterized protein</fullName>
    </submittedName>
</protein>
<reference evidence="1" key="1">
    <citation type="submission" date="2019-08" db="EMBL/GenBank/DDBJ databases">
        <authorList>
            <person name="Kucharzyk K."/>
            <person name="Murdoch R.W."/>
            <person name="Higgins S."/>
            <person name="Loffler F."/>
        </authorList>
    </citation>
    <scope>NUCLEOTIDE SEQUENCE</scope>
</reference>
<organism evidence="1">
    <name type="scientific">bioreactor metagenome</name>
    <dbReference type="NCBI Taxonomy" id="1076179"/>
    <lineage>
        <taxon>unclassified sequences</taxon>
        <taxon>metagenomes</taxon>
        <taxon>ecological metagenomes</taxon>
    </lineage>
</organism>
<evidence type="ECO:0000313" key="1">
    <source>
        <dbReference type="EMBL" id="MPN49912.1"/>
    </source>
</evidence>
<accession>A0A645IGE0</accession>
<dbReference type="EMBL" id="VSSQ01113602">
    <property type="protein sequence ID" value="MPN49912.1"/>
    <property type="molecule type" value="Genomic_DNA"/>
</dbReference>